<dbReference type="AlphaFoldDB" id="A0A1M6SH28"/>
<gene>
    <name evidence="1" type="ORF">SAMN02745194_04919</name>
</gene>
<sequence>MTDNAKGEAGVVVTTRDVWNAVHGISGINQPGAEAMRGEVFRVLLALEAAAPATPTAPGGEGEAINRADLIAAYEAEIQRVSTLEYNSNAICRYFFMKVLERLTALRAQQTPPARVQGAEGASVVVPKDLRWDYMPSYGEIAPQQLIEAVASAQFDDRTAPLKGISRDRHIGHQMVPAINFNSLNRIVSAFVCAALTTPPAPASADGVAQGDEEGGHHG</sequence>
<dbReference type="EMBL" id="FQZF01000054">
    <property type="protein sequence ID" value="SHK43808.1"/>
    <property type="molecule type" value="Genomic_DNA"/>
</dbReference>
<protein>
    <submittedName>
        <fullName evidence="1">Uncharacterized protein</fullName>
    </submittedName>
</protein>
<dbReference type="Proteomes" id="UP000184387">
    <property type="component" value="Unassembled WGS sequence"/>
</dbReference>
<name>A0A1M6SH28_9PROT</name>
<evidence type="ECO:0000313" key="1">
    <source>
        <dbReference type="EMBL" id="SHK43808.1"/>
    </source>
</evidence>
<dbReference type="RefSeq" id="WP_073140324.1">
    <property type="nucleotide sequence ID" value="NZ_FQZF01000054.1"/>
</dbReference>
<proteinExistence type="predicted"/>
<evidence type="ECO:0000313" key="2">
    <source>
        <dbReference type="Proteomes" id="UP000184387"/>
    </source>
</evidence>
<dbReference type="STRING" id="198092.SAMN02745194_04919"/>
<organism evidence="1 2">
    <name type="scientific">Muricoccus roseus</name>
    <dbReference type="NCBI Taxonomy" id="198092"/>
    <lineage>
        <taxon>Bacteria</taxon>
        <taxon>Pseudomonadati</taxon>
        <taxon>Pseudomonadota</taxon>
        <taxon>Alphaproteobacteria</taxon>
        <taxon>Acetobacterales</taxon>
        <taxon>Roseomonadaceae</taxon>
        <taxon>Muricoccus</taxon>
    </lineage>
</organism>
<reference evidence="1 2" key="1">
    <citation type="submission" date="2016-11" db="EMBL/GenBank/DDBJ databases">
        <authorList>
            <person name="Jaros S."/>
            <person name="Januszkiewicz K."/>
            <person name="Wedrychowicz H."/>
        </authorList>
    </citation>
    <scope>NUCLEOTIDE SEQUENCE [LARGE SCALE GENOMIC DNA]</scope>
    <source>
        <strain evidence="1 2">DSM 14916</strain>
    </source>
</reference>
<keyword evidence="2" id="KW-1185">Reference proteome</keyword>
<accession>A0A1M6SH28</accession>
<dbReference type="OrthoDB" id="8482299at2"/>